<evidence type="ECO:0000313" key="15">
    <source>
        <dbReference type="Proteomes" id="UP000176288"/>
    </source>
</evidence>
<keyword evidence="9 12" id="KW-0501">Molybdenum cofactor biosynthesis</keyword>
<evidence type="ECO:0000256" key="3">
    <source>
        <dbReference type="ARBA" id="ARBA00022691"/>
    </source>
</evidence>
<evidence type="ECO:0000256" key="9">
    <source>
        <dbReference type="ARBA" id="ARBA00023150"/>
    </source>
</evidence>
<dbReference type="Pfam" id="PF04055">
    <property type="entry name" value="Radical_SAM"/>
    <property type="match status" value="1"/>
</dbReference>
<evidence type="ECO:0000256" key="4">
    <source>
        <dbReference type="ARBA" id="ARBA00022723"/>
    </source>
</evidence>
<protein>
    <recommendedName>
        <fullName evidence="1 12">GTP 3',8-cyclase</fullName>
        <ecNumber evidence="1 12">4.1.99.22</ecNumber>
    </recommendedName>
    <alternativeName>
        <fullName evidence="12">Molybdenum cofactor biosynthesis protein A</fullName>
    </alternativeName>
</protein>
<dbReference type="OrthoDB" id="9763993at2"/>
<feature type="binding site" evidence="12">
    <location>
        <position position="35"/>
    </location>
    <ligand>
        <name>S-adenosyl-L-methionine</name>
        <dbReference type="ChEBI" id="CHEBI:59789"/>
    </ligand>
</feature>
<comment type="catalytic activity">
    <reaction evidence="11 12">
        <text>GTP + AH2 + S-adenosyl-L-methionine = (8S)-3',8-cyclo-7,8-dihydroguanosine 5'-triphosphate + 5'-deoxyadenosine + L-methionine + A + H(+)</text>
        <dbReference type="Rhea" id="RHEA:49576"/>
        <dbReference type="ChEBI" id="CHEBI:13193"/>
        <dbReference type="ChEBI" id="CHEBI:15378"/>
        <dbReference type="ChEBI" id="CHEBI:17319"/>
        <dbReference type="ChEBI" id="CHEBI:17499"/>
        <dbReference type="ChEBI" id="CHEBI:37565"/>
        <dbReference type="ChEBI" id="CHEBI:57844"/>
        <dbReference type="ChEBI" id="CHEBI:59789"/>
        <dbReference type="ChEBI" id="CHEBI:131766"/>
        <dbReference type="EC" id="4.1.99.22"/>
    </reaction>
</comment>
<dbReference type="SFLD" id="SFLDS00029">
    <property type="entry name" value="Radical_SAM"/>
    <property type="match status" value="1"/>
</dbReference>
<dbReference type="RefSeq" id="WP_071164514.1">
    <property type="nucleotide sequence ID" value="NZ_CP017812.1"/>
</dbReference>
<dbReference type="GO" id="GO:1904047">
    <property type="term" value="F:S-adenosyl-L-methionine binding"/>
    <property type="evidence" value="ECO:0007669"/>
    <property type="project" value="UniProtKB-UniRule"/>
</dbReference>
<dbReference type="NCBIfam" id="TIGR02666">
    <property type="entry name" value="moaA"/>
    <property type="match status" value="1"/>
</dbReference>
<feature type="binding site" evidence="12">
    <location>
        <position position="202"/>
    </location>
    <ligand>
        <name>S-adenosyl-L-methionine</name>
        <dbReference type="ChEBI" id="CHEBI:59789"/>
    </ligand>
</feature>
<dbReference type="InterPro" id="IPR010505">
    <property type="entry name" value="MoaA_twitch"/>
</dbReference>
<dbReference type="CDD" id="cd21117">
    <property type="entry name" value="Twitch_MoaA"/>
    <property type="match status" value="1"/>
</dbReference>
<dbReference type="Pfam" id="PF06463">
    <property type="entry name" value="Mob_synth_C"/>
    <property type="match status" value="1"/>
</dbReference>
<feature type="binding site" evidence="12">
    <location>
        <position position="292"/>
    </location>
    <ligand>
        <name>[4Fe-4S] cluster</name>
        <dbReference type="ChEBI" id="CHEBI:49883"/>
        <label>2</label>
        <note>4Fe-4S-substrate</note>
    </ligand>
</feature>
<feature type="binding site" evidence="12">
    <location>
        <position position="73"/>
    </location>
    <ligand>
        <name>GTP</name>
        <dbReference type="ChEBI" id="CHEBI:37565"/>
    </ligand>
</feature>
<evidence type="ECO:0000259" key="13">
    <source>
        <dbReference type="PROSITE" id="PS51918"/>
    </source>
</evidence>
<evidence type="ECO:0000256" key="2">
    <source>
        <dbReference type="ARBA" id="ARBA00022485"/>
    </source>
</evidence>
<keyword evidence="3 12" id="KW-0949">S-adenosyl-L-methionine</keyword>
<keyword evidence="6 12" id="KW-0408">Iron</keyword>
<evidence type="ECO:0000256" key="11">
    <source>
        <dbReference type="ARBA" id="ARBA00048697"/>
    </source>
</evidence>
<feature type="binding site" evidence="12">
    <location>
        <position position="29"/>
    </location>
    <ligand>
        <name>[4Fe-4S] cluster</name>
        <dbReference type="ChEBI" id="CHEBI:49883"/>
        <label>1</label>
        <note>4Fe-4S-S-AdoMet</note>
    </ligand>
</feature>
<keyword evidence="15" id="KW-1185">Reference proteome</keyword>
<dbReference type="SUPFAM" id="SSF102114">
    <property type="entry name" value="Radical SAM enzymes"/>
    <property type="match status" value="1"/>
</dbReference>
<feature type="domain" description="Radical SAM core" evidence="13">
    <location>
        <begin position="13"/>
        <end position="234"/>
    </location>
</feature>
<dbReference type="InterPro" id="IPR040064">
    <property type="entry name" value="MoaA-like"/>
</dbReference>
<proteinExistence type="inferred from homology"/>
<dbReference type="CDD" id="cd01335">
    <property type="entry name" value="Radical_SAM"/>
    <property type="match status" value="1"/>
</dbReference>
<name>A0A1D9MLL3_9ACTO</name>
<dbReference type="EC" id="4.1.99.22" evidence="1 12"/>
<keyword evidence="7 12" id="KW-0411">Iron-sulfur</keyword>
<gene>
    <name evidence="12" type="primary">moaA</name>
    <name evidence="14" type="ORF">BK816_06915</name>
</gene>
<evidence type="ECO:0000256" key="6">
    <source>
        <dbReference type="ARBA" id="ARBA00023004"/>
    </source>
</evidence>
<feature type="binding site" evidence="12">
    <location>
        <position position="107"/>
    </location>
    <ligand>
        <name>GTP</name>
        <dbReference type="ChEBI" id="CHEBI:37565"/>
    </ligand>
</feature>
<feature type="binding site" evidence="12">
    <location>
        <position position="36"/>
    </location>
    <ligand>
        <name>[4Fe-4S] cluster</name>
        <dbReference type="ChEBI" id="CHEBI:49883"/>
        <label>1</label>
        <note>4Fe-4S-S-AdoMet</note>
    </ligand>
</feature>
<feature type="binding site" evidence="12">
    <location>
        <position position="77"/>
    </location>
    <ligand>
        <name>S-adenosyl-L-methionine</name>
        <dbReference type="ChEBI" id="CHEBI:59789"/>
    </ligand>
</feature>
<dbReference type="Proteomes" id="UP000176288">
    <property type="component" value="Chromosome"/>
</dbReference>
<sequence>MKQKGQSLQLTDKYGRVATDLRVSLTDRCNLRCTYCMPAEGLDWTAKEEILTDEEILRLLNIAVNTLGITKIRFTGGEPLLRRSLVTLVAEAAKLSGPNGRPELSLTTNALGLDKQAEQLAQAGLDRVNISLDSVDRQTYARLARRDRLPDVLKGIAAAKAAGLTPIKINTVAMKDQNLTQAEQLLTFCLEHGYQLRFIEHMPLGPRHTWDLSKVATAAEIIEILETKYQLRPRPNRGSAPAELWDVFPREAIDLDGMEPLGSVGIIASVTRPFCGDCDRTRLTADGSLRSCLFSLEEFSLRDLMRGGASDEELATAWAQTMWQKPAGHGIHEVGFEPPKRTMSAIGG</sequence>
<evidence type="ECO:0000256" key="8">
    <source>
        <dbReference type="ARBA" id="ARBA00023134"/>
    </source>
</evidence>
<evidence type="ECO:0000313" key="14">
    <source>
        <dbReference type="EMBL" id="AOZ73050.1"/>
    </source>
</evidence>
<dbReference type="UniPathway" id="UPA00344"/>
<dbReference type="GO" id="GO:0061799">
    <property type="term" value="F:cyclic pyranopterin monophosphate synthase activity"/>
    <property type="evidence" value="ECO:0007669"/>
    <property type="project" value="TreeGrafter"/>
</dbReference>
<evidence type="ECO:0000256" key="1">
    <source>
        <dbReference type="ARBA" id="ARBA00012167"/>
    </source>
</evidence>
<keyword evidence="4 12" id="KW-0479">Metal-binding</keyword>
<dbReference type="AlphaFoldDB" id="A0A1D9MLL3"/>
<dbReference type="HAMAP" id="MF_01225_B">
    <property type="entry name" value="MoaA_B"/>
    <property type="match status" value="1"/>
</dbReference>
<feature type="binding site" evidence="12">
    <location>
        <position position="278"/>
    </location>
    <ligand>
        <name>[4Fe-4S] cluster</name>
        <dbReference type="ChEBI" id="CHEBI:49883"/>
        <label>2</label>
        <note>4Fe-4S-substrate</note>
    </ligand>
</feature>
<dbReference type="GO" id="GO:0006777">
    <property type="term" value="P:Mo-molybdopterin cofactor biosynthetic process"/>
    <property type="evidence" value="ECO:0007669"/>
    <property type="project" value="UniProtKB-UniRule"/>
</dbReference>
<feature type="binding site" evidence="12">
    <location>
        <position position="33"/>
    </location>
    <ligand>
        <name>[4Fe-4S] cluster</name>
        <dbReference type="ChEBI" id="CHEBI:49883"/>
        <label>1</label>
        <note>4Fe-4S-S-AdoMet</note>
    </ligand>
</feature>
<dbReference type="InterPro" id="IPR058240">
    <property type="entry name" value="rSAM_sf"/>
</dbReference>
<dbReference type="PROSITE" id="PS51918">
    <property type="entry name" value="RADICAL_SAM"/>
    <property type="match status" value="1"/>
</dbReference>
<dbReference type="InterPro" id="IPR013785">
    <property type="entry name" value="Aldolase_TIM"/>
</dbReference>
<dbReference type="InterPro" id="IPR013483">
    <property type="entry name" value="MoaA"/>
</dbReference>
<comment type="function">
    <text evidence="12">Catalyzes the cyclization of GTP to (8S)-3',8-cyclo-7,8-dihydroguanosine 5'-triphosphate.</text>
</comment>
<dbReference type="SFLD" id="SFLDG01067">
    <property type="entry name" value="SPASM/twitch_domain_containing"/>
    <property type="match status" value="1"/>
</dbReference>
<dbReference type="SFLD" id="SFLDG01383">
    <property type="entry name" value="cyclic_pyranopterin_phosphate"/>
    <property type="match status" value="1"/>
</dbReference>
<organism evidence="14 15">
    <name type="scientific">Boudabousia tangfeifanii</name>
    <dbReference type="NCBI Taxonomy" id="1912795"/>
    <lineage>
        <taxon>Bacteria</taxon>
        <taxon>Bacillati</taxon>
        <taxon>Actinomycetota</taxon>
        <taxon>Actinomycetes</taxon>
        <taxon>Actinomycetales</taxon>
        <taxon>Actinomycetaceae</taxon>
        <taxon>Boudabousia</taxon>
    </lineage>
</organism>
<dbReference type="GO" id="GO:0061798">
    <property type="term" value="F:GTP 3',8'-cyclase activity"/>
    <property type="evidence" value="ECO:0007669"/>
    <property type="project" value="UniProtKB-UniRule"/>
</dbReference>
<dbReference type="EMBL" id="CP017812">
    <property type="protein sequence ID" value="AOZ73050.1"/>
    <property type="molecule type" value="Genomic_DNA"/>
</dbReference>
<dbReference type="InterPro" id="IPR000385">
    <property type="entry name" value="MoaA_NifB_PqqE_Fe-S-bd_CS"/>
</dbReference>
<dbReference type="PANTHER" id="PTHR22960">
    <property type="entry name" value="MOLYBDOPTERIN COFACTOR SYNTHESIS PROTEIN A"/>
    <property type="match status" value="1"/>
</dbReference>
<dbReference type="Gene3D" id="3.20.20.70">
    <property type="entry name" value="Aldolase class I"/>
    <property type="match status" value="1"/>
</dbReference>
<dbReference type="InterPro" id="IPR006638">
    <property type="entry name" value="Elp3/MiaA/NifB-like_rSAM"/>
</dbReference>
<feature type="binding site" evidence="12">
    <location>
        <position position="131"/>
    </location>
    <ligand>
        <name>S-adenosyl-L-methionine</name>
        <dbReference type="ChEBI" id="CHEBI:59789"/>
    </ligand>
</feature>
<comment type="subunit">
    <text evidence="12">Monomer and homodimer.</text>
</comment>
<comment type="similarity">
    <text evidence="12">Belongs to the radical SAM superfamily. MoaA family.</text>
</comment>
<dbReference type="PROSITE" id="PS01305">
    <property type="entry name" value="MOAA_NIFB_PQQE"/>
    <property type="match status" value="1"/>
</dbReference>
<dbReference type="PANTHER" id="PTHR22960:SF0">
    <property type="entry name" value="MOLYBDENUM COFACTOR BIOSYNTHESIS PROTEIN 1"/>
    <property type="match status" value="1"/>
</dbReference>
<dbReference type="STRING" id="1912795.BK816_06915"/>
<feature type="binding site" evidence="12">
    <location>
        <position position="168"/>
    </location>
    <ligand>
        <name>GTP</name>
        <dbReference type="ChEBI" id="CHEBI:37565"/>
    </ligand>
</feature>
<dbReference type="SMART" id="SM00729">
    <property type="entry name" value="Elp3"/>
    <property type="match status" value="1"/>
</dbReference>
<accession>A0A1D9MLL3</accession>
<keyword evidence="10 12" id="KW-0456">Lyase</keyword>
<keyword evidence="5 12" id="KW-0547">Nucleotide-binding</keyword>
<dbReference type="InterPro" id="IPR007197">
    <property type="entry name" value="rSAM"/>
</dbReference>
<reference evidence="14 15" key="1">
    <citation type="submission" date="2016-10" db="EMBL/GenBank/DDBJ databases">
        <title>Actinomyces aegypiusis sp. nov., isolated from the Aegypius monachus in Qinghai Tibet Plateau China.</title>
        <authorList>
            <person name="Wang Y."/>
        </authorList>
    </citation>
    <scope>NUCLEOTIDE SEQUENCE [LARGE SCALE GENOMIC DNA]</scope>
    <source>
        <strain evidence="14 15">VUL4_3</strain>
    </source>
</reference>
<dbReference type="SFLD" id="SFLDG01386">
    <property type="entry name" value="main_SPASM_domain-containing"/>
    <property type="match status" value="1"/>
</dbReference>
<evidence type="ECO:0000256" key="5">
    <source>
        <dbReference type="ARBA" id="ARBA00022741"/>
    </source>
</evidence>
<evidence type="ECO:0000256" key="12">
    <source>
        <dbReference type="HAMAP-Rule" id="MF_01225"/>
    </source>
</evidence>
<feature type="binding site" evidence="12">
    <location>
        <begin position="280"/>
        <end position="282"/>
    </location>
    <ligand>
        <name>GTP</name>
        <dbReference type="ChEBI" id="CHEBI:37565"/>
    </ligand>
</feature>
<dbReference type="GO" id="GO:0005525">
    <property type="term" value="F:GTP binding"/>
    <property type="evidence" value="ECO:0007669"/>
    <property type="project" value="UniProtKB-UniRule"/>
</dbReference>
<keyword evidence="8 12" id="KW-0342">GTP-binding</keyword>
<dbReference type="KEGG" id="avu:BK816_06915"/>
<comment type="pathway">
    <text evidence="12">Cofactor biosynthesis; molybdopterin biosynthesis.</text>
</comment>
<evidence type="ECO:0000256" key="10">
    <source>
        <dbReference type="ARBA" id="ARBA00023239"/>
    </source>
</evidence>
<dbReference type="GO" id="GO:0046872">
    <property type="term" value="F:metal ion binding"/>
    <property type="evidence" value="ECO:0007669"/>
    <property type="project" value="UniProtKB-KW"/>
</dbReference>
<feature type="binding site" evidence="12">
    <location>
        <position position="275"/>
    </location>
    <ligand>
        <name>[4Fe-4S] cluster</name>
        <dbReference type="ChEBI" id="CHEBI:49883"/>
        <label>2</label>
        <note>4Fe-4S-substrate</note>
    </ligand>
</feature>
<keyword evidence="2 12" id="KW-0004">4Fe-4S</keyword>
<dbReference type="InterPro" id="IPR050105">
    <property type="entry name" value="MoCo_biosynth_MoaA/MoaC"/>
</dbReference>
<feature type="binding site" evidence="12">
    <location>
        <position position="22"/>
    </location>
    <ligand>
        <name>GTP</name>
        <dbReference type="ChEBI" id="CHEBI:37565"/>
    </ligand>
</feature>
<comment type="cofactor">
    <cofactor evidence="12">
        <name>[4Fe-4S] cluster</name>
        <dbReference type="ChEBI" id="CHEBI:49883"/>
    </cofactor>
    <text evidence="12">Binds 2 [4Fe-4S] clusters. Binds 1 [4Fe-4S] cluster coordinated with 3 cysteines and an exchangeable S-adenosyl-L-methionine and 1 [4Fe-4S] cluster coordinated with 3 cysteines and the GTP-derived substrate.</text>
</comment>
<dbReference type="GO" id="GO:0051539">
    <property type="term" value="F:4 iron, 4 sulfur cluster binding"/>
    <property type="evidence" value="ECO:0007669"/>
    <property type="project" value="UniProtKB-UniRule"/>
</dbReference>
<evidence type="ECO:0000256" key="7">
    <source>
        <dbReference type="ARBA" id="ARBA00023014"/>
    </source>
</evidence>